<dbReference type="InterPro" id="IPR019533">
    <property type="entry name" value="Peptidase_S26"/>
</dbReference>
<dbReference type="SUPFAM" id="SSF51306">
    <property type="entry name" value="LexA/Signal peptidase"/>
    <property type="match status" value="1"/>
</dbReference>
<accession>A0A496PGV4</accession>
<dbReference type="InterPro" id="IPR000223">
    <property type="entry name" value="Pept_S26A_signal_pept_1"/>
</dbReference>
<dbReference type="Pfam" id="PF10502">
    <property type="entry name" value="Peptidase_S26"/>
    <property type="match status" value="1"/>
</dbReference>
<sequence>MTRGRRLVLLLLAVLLLATVLIRACWLDLFYISSGSMEPTVVPGERILVDRTVSPAQLQRGDVIVFDGRGSFAPYEPASVLDDVLRTLHVRGGESTYVKRVLALPGETIACCSPAGKVTVNDQEVSEPYLFPGDVPSLTRFEATVPRGKLWLMGDHRSASSDSRSLIGAPGGGMVSEDRVLGRVNAVVWPLGSIRSIPSTGEQ</sequence>
<name>A0A496PGV4_9MICC</name>
<evidence type="ECO:0000256" key="4">
    <source>
        <dbReference type="RuleBase" id="RU362042"/>
    </source>
</evidence>
<evidence type="ECO:0000259" key="5">
    <source>
        <dbReference type="Pfam" id="PF10502"/>
    </source>
</evidence>
<feature type="active site" evidence="3">
    <location>
        <position position="36"/>
    </location>
</feature>
<keyword evidence="4" id="KW-0645">Protease</keyword>
<evidence type="ECO:0000256" key="2">
    <source>
        <dbReference type="ARBA" id="ARBA00009370"/>
    </source>
</evidence>
<feature type="domain" description="Peptidase S26" evidence="5">
    <location>
        <begin position="8"/>
        <end position="189"/>
    </location>
</feature>
<dbReference type="EMBL" id="QQXL01000007">
    <property type="protein sequence ID" value="RKW69711.1"/>
    <property type="molecule type" value="Genomic_DNA"/>
</dbReference>
<feature type="active site" evidence="3">
    <location>
        <position position="99"/>
    </location>
</feature>
<dbReference type="GO" id="GO:0004252">
    <property type="term" value="F:serine-type endopeptidase activity"/>
    <property type="evidence" value="ECO:0007669"/>
    <property type="project" value="InterPro"/>
</dbReference>
<dbReference type="NCBIfam" id="TIGR02227">
    <property type="entry name" value="sigpep_I_bact"/>
    <property type="match status" value="1"/>
</dbReference>
<protein>
    <recommendedName>
        <fullName evidence="4">Signal peptidase I</fullName>
        <ecNumber evidence="4">3.4.21.89</ecNumber>
    </recommendedName>
</protein>
<comment type="catalytic activity">
    <reaction evidence="4">
        <text>Cleavage of hydrophobic, N-terminal signal or leader sequences from secreted and periplasmic proteins.</text>
        <dbReference type="EC" id="3.4.21.89"/>
    </reaction>
</comment>
<keyword evidence="4 6" id="KW-0378">Hydrolase</keyword>
<dbReference type="Proteomes" id="UP000273119">
    <property type="component" value="Unassembled WGS sequence"/>
</dbReference>
<dbReference type="PRINTS" id="PR00727">
    <property type="entry name" value="LEADERPTASE"/>
</dbReference>
<dbReference type="GO" id="GO:0009003">
    <property type="term" value="F:signal peptidase activity"/>
    <property type="evidence" value="ECO:0007669"/>
    <property type="project" value="UniProtKB-EC"/>
</dbReference>
<comment type="caution">
    <text evidence="6">The sequence shown here is derived from an EMBL/GenBank/DDBJ whole genome shotgun (WGS) entry which is preliminary data.</text>
</comment>
<organism evidence="6 7">
    <name type="scientific">Galactobacter caseinivorans</name>
    <dbReference type="NCBI Taxonomy" id="2676123"/>
    <lineage>
        <taxon>Bacteria</taxon>
        <taxon>Bacillati</taxon>
        <taxon>Actinomycetota</taxon>
        <taxon>Actinomycetes</taxon>
        <taxon>Micrococcales</taxon>
        <taxon>Micrococcaceae</taxon>
        <taxon>Galactobacter</taxon>
    </lineage>
</organism>
<comment type="similarity">
    <text evidence="2 4">Belongs to the peptidase S26 family.</text>
</comment>
<dbReference type="Gene3D" id="2.10.109.10">
    <property type="entry name" value="Umud Fragment, subunit A"/>
    <property type="match status" value="1"/>
</dbReference>
<evidence type="ECO:0000256" key="1">
    <source>
        <dbReference type="ARBA" id="ARBA00004401"/>
    </source>
</evidence>
<dbReference type="GO" id="GO:0005886">
    <property type="term" value="C:plasma membrane"/>
    <property type="evidence" value="ECO:0007669"/>
    <property type="project" value="UniProtKB-SubCell"/>
</dbReference>
<dbReference type="CDD" id="cd06530">
    <property type="entry name" value="S26_SPase_I"/>
    <property type="match status" value="1"/>
</dbReference>
<dbReference type="AlphaFoldDB" id="A0A496PGV4"/>
<dbReference type="PANTHER" id="PTHR43390">
    <property type="entry name" value="SIGNAL PEPTIDASE I"/>
    <property type="match status" value="1"/>
</dbReference>
<comment type="subcellular location">
    <subcellularLocation>
        <location evidence="1">Cell membrane</location>
        <topology evidence="1">Single-pass type II membrane protein</topology>
    </subcellularLocation>
    <subcellularLocation>
        <location evidence="4">Membrane</location>
        <topology evidence="4">Single-pass type II membrane protein</topology>
    </subcellularLocation>
</comment>
<dbReference type="PANTHER" id="PTHR43390:SF1">
    <property type="entry name" value="CHLOROPLAST PROCESSING PEPTIDASE"/>
    <property type="match status" value="1"/>
</dbReference>
<gene>
    <name evidence="6" type="primary">lepB</name>
    <name evidence="6" type="ORF">DWQ67_11460</name>
</gene>
<evidence type="ECO:0000313" key="6">
    <source>
        <dbReference type="EMBL" id="RKW69711.1"/>
    </source>
</evidence>
<keyword evidence="7" id="KW-1185">Reference proteome</keyword>
<dbReference type="EC" id="3.4.21.89" evidence="4"/>
<evidence type="ECO:0000313" key="7">
    <source>
        <dbReference type="Proteomes" id="UP000273119"/>
    </source>
</evidence>
<reference evidence="6 7" key="1">
    <citation type="submission" date="2018-07" db="EMBL/GenBank/DDBJ databases">
        <title>Arthrobacter sp. nov., isolated from raw cow's milk with high bacterial count.</title>
        <authorList>
            <person name="Hahne J."/>
            <person name="Isele D."/>
            <person name="Lipski A."/>
        </authorList>
    </citation>
    <scope>NUCLEOTIDE SEQUENCE [LARGE SCALE GENOMIC DNA]</scope>
    <source>
        <strain evidence="6 7">JZ R-183</strain>
    </source>
</reference>
<dbReference type="InterPro" id="IPR036286">
    <property type="entry name" value="LexA/Signal_pep-like_sf"/>
</dbReference>
<dbReference type="GO" id="GO:0006465">
    <property type="term" value="P:signal peptide processing"/>
    <property type="evidence" value="ECO:0007669"/>
    <property type="project" value="InterPro"/>
</dbReference>
<evidence type="ECO:0000256" key="3">
    <source>
        <dbReference type="PIRSR" id="PIRSR600223-1"/>
    </source>
</evidence>
<proteinExistence type="inferred from homology"/>